<dbReference type="GO" id="GO:0005198">
    <property type="term" value="F:structural molecule activity"/>
    <property type="evidence" value="ECO:0007669"/>
    <property type="project" value="InterPro"/>
</dbReference>
<accession>A0A4Q9KHQ0</accession>
<dbReference type="AlphaFoldDB" id="A0A4Q9KHQ0"/>
<organism evidence="4 5">
    <name type="scientific">Propioniciclava tarda</name>
    <dbReference type="NCBI Taxonomy" id="433330"/>
    <lineage>
        <taxon>Bacteria</taxon>
        <taxon>Bacillati</taxon>
        <taxon>Actinomycetota</taxon>
        <taxon>Actinomycetes</taxon>
        <taxon>Propionibacteriales</taxon>
        <taxon>Propionibacteriaceae</taxon>
        <taxon>Propioniciclava</taxon>
    </lineage>
</organism>
<dbReference type="CDD" id="cd07050">
    <property type="entry name" value="BMC_EutL_repeat2"/>
    <property type="match status" value="1"/>
</dbReference>
<dbReference type="InterPro" id="IPR037233">
    <property type="entry name" value="CcmK-like_sf"/>
</dbReference>
<dbReference type="PROSITE" id="PS51931">
    <property type="entry name" value="BMC_CP"/>
    <property type="match status" value="2"/>
</dbReference>
<evidence type="ECO:0000256" key="2">
    <source>
        <dbReference type="ARBA" id="ARBA00024446"/>
    </source>
</evidence>
<dbReference type="InterPro" id="IPR030983">
    <property type="entry name" value="EutL"/>
</dbReference>
<dbReference type="Proteomes" id="UP000291933">
    <property type="component" value="Unassembled WGS sequence"/>
</dbReference>
<dbReference type="InterPro" id="IPR009193">
    <property type="entry name" value="EutL_PduB"/>
</dbReference>
<dbReference type="EMBL" id="SDMR01000024">
    <property type="protein sequence ID" value="TBT92113.1"/>
    <property type="molecule type" value="Genomic_DNA"/>
</dbReference>
<evidence type="ECO:0000313" key="5">
    <source>
        <dbReference type="Proteomes" id="UP000291933"/>
    </source>
</evidence>
<dbReference type="NCBIfam" id="NF011934">
    <property type="entry name" value="PRK15405.1"/>
    <property type="match status" value="1"/>
</dbReference>
<dbReference type="SMART" id="SM00877">
    <property type="entry name" value="BMC"/>
    <property type="match status" value="2"/>
</dbReference>
<dbReference type="InterPro" id="IPR044870">
    <property type="entry name" value="BMC_CP"/>
</dbReference>
<sequence>MLDPIKPTILAVRIIPNIDRGLAAKIGLADHHRAVGLITCDIDDALYVSLDEATKMAEVDVVYAKSFYAGSAHASGPLSGEIIGMLAGPSTAEVRAGVDACVAYAEAEAWFYSANADGSLAFFPHLISATGSYLSDAAGVDVGAPLAYLIAPPLEATFALDAAMKAADVEMREWFAPPSETNFSGALLTGAQSACKAACQAFQDAVVDVASAPTIY</sequence>
<evidence type="ECO:0000259" key="3">
    <source>
        <dbReference type="PROSITE" id="PS51931"/>
    </source>
</evidence>
<dbReference type="NCBIfam" id="TIGR04502">
    <property type="entry name" value="microcomp_EutL"/>
    <property type="match status" value="1"/>
</dbReference>
<dbReference type="InterPro" id="IPR000249">
    <property type="entry name" value="BMC_dom"/>
</dbReference>
<dbReference type="GO" id="GO:0031469">
    <property type="term" value="C:bacterial microcompartment"/>
    <property type="evidence" value="ECO:0007669"/>
    <property type="project" value="UniProtKB-SubCell"/>
</dbReference>
<dbReference type="Pfam" id="PF00936">
    <property type="entry name" value="BMC"/>
    <property type="match status" value="1"/>
</dbReference>
<feature type="domain" description="BMC circularly permuted" evidence="3">
    <location>
        <begin position="1"/>
        <end position="109"/>
    </location>
</feature>
<name>A0A4Q9KHQ0_PROTD</name>
<comment type="caution">
    <text evidence="4">The sequence shown here is derived from an EMBL/GenBank/DDBJ whole genome shotgun (WGS) entry which is preliminary data.</text>
</comment>
<protein>
    <submittedName>
        <fullName evidence="4">Microcompartment protein EutL</fullName>
    </submittedName>
</protein>
<keyword evidence="5" id="KW-1185">Reference proteome</keyword>
<feature type="domain" description="BMC circularly permuted" evidence="3">
    <location>
        <begin position="110"/>
        <end position="216"/>
    </location>
</feature>
<dbReference type="Gene3D" id="3.30.70.1710">
    <property type="match status" value="2"/>
</dbReference>
<gene>
    <name evidence="4" type="primary">eutL</name>
    <name evidence="4" type="ORF">ET996_13630</name>
</gene>
<keyword evidence="2" id="KW-1283">Bacterial microcompartment</keyword>
<dbReference type="PIRSF" id="PIRSF012290">
    <property type="entry name" value="EutL_PduB"/>
    <property type="match status" value="1"/>
</dbReference>
<reference evidence="4 5" key="1">
    <citation type="submission" date="2019-01" db="EMBL/GenBank/DDBJ databases">
        <title>Lactibacter flavus gen. nov., sp. nov., a novel bacterium of the family Propionibacteriaceae isolated from raw milk and dairy products.</title>
        <authorList>
            <person name="Huptas C."/>
            <person name="Wenning M."/>
            <person name="Breitenwieser F."/>
            <person name="Doll E."/>
            <person name="Von Neubeck M."/>
            <person name="Busse H.-J."/>
            <person name="Scherer S."/>
        </authorList>
    </citation>
    <scope>NUCLEOTIDE SEQUENCE [LARGE SCALE GENOMIC DNA]</scope>
    <source>
        <strain evidence="4 5">DSM 22130</strain>
    </source>
</reference>
<proteinExistence type="predicted"/>
<dbReference type="OrthoDB" id="3283at2"/>
<comment type="subcellular location">
    <subcellularLocation>
        <location evidence="1">Bacterial microcompartment</location>
    </subcellularLocation>
</comment>
<evidence type="ECO:0000256" key="1">
    <source>
        <dbReference type="ARBA" id="ARBA00024322"/>
    </source>
</evidence>
<evidence type="ECO:0000313" key="4">
    <source>
        <dbReference type="EMBL" id="TBT92113.1"/>
    </source>
</evidence>